<dbReference type="Pfam" id="PF07686">
    <property type="entry name" value="V-set"/>
    <property type="match status" value="1"/>
</dbReference>
<evidence type="ECO:0000313" key="4">
    <source>
        <dbReference type="Proteomes" id="UP000579406"/>
    </source>
</evidence>
<reference evidence="3 4" key="1">
    <citation type="submission" date="2019-09" db="EMBL/GenBank/DDBJ databases">
        <title>Bird 10,000 Genomes (B10K) Project - Family phase.</title>
        <authorList>
            <person name="Zhang G."/>
        </authorList>
    </citation>
    <scope>NUCLEOTIDE SEQUENCE [LARGE SCALE GENOMIC DNA]</scope>
    <source>
        <strain evidence="3">B10K-DU-001-61</strain>
        <tissue evidence="3">Muscle</tissue>
    </source>
</reference>
<gene>
    <name evidence="3" type="primary">Trav4_0</name>
    <name evidence="3" type="ORF">CHLAEN_R12079</name>
</gene>
<comment type="caution">
    <text evidence="3">The sequence shown here is derived from an EMBL/GenBank/DDBJ whole genome shotgun (WGS) entry which is preliminary data.</text>
</comment>
<dbReference type="InterPro" id="IPR013106">
    <property type="entry name" value="Ig_V-set"/>
</dbReference>
<feature type="non-terminal residue" evidence="3">
    <location>
        <position position="99"/>
    </location>
</feature>
<feature type="non-terminal residue" evidence="3">
    <location>
        <position position="1"/>
    </location>
</feature>
<feature type="domain" description="Immunoglobulin V-set" evidence="2">
    <location>
        <begin position="23"/>
        <end position="98"/>
    </location>
</feature>
<feature type="compositionally biased region" description="Low complexity" evidence="1">
    <location>
        <begin position="7"/>
        <end position="26"/>
    </location>
</feature>
<feature type="region of interest" description="Disordered" evidence="1">
    <location>
        <begin position="1"/>
        <end position="26"/>
    </location>
</feature>
<dbReference type="InterPro" id="IPR036179">
    <property type="entry name" value="Ig-like_dom_sf"/>
</dbReference>
<evidence type="ECO:0000256" key="1">
    <source>
        <dbReference type="SAM" id="MobiDB-lite"/>
    </source>
</evidence>
<evidence type="ECO:0000313" key="3">
    <source>
        <dbReference type="EMBL" id="NXI49571.1"/>
    </source>
</evidence>
<proteinExistence type="predicted"/>
<dbReference type="OrthoDB" id="9631130at2759"/>
<dbReference type="InterPro" id="IPR013783">
    <property type="entry name" value="Ig-like_fold"/>
</dbReference>
<dbReference type="SMART" id="SM00406">
    <property type="entry name" value="IGv"/>
    <property type="match status" value="1"/>
</dbReference>
<organism evidence="3 4">
    <name type="scientific">Chloroceryle aenea</name>
    <name type="common">American pygmy kingfisher</name>
    <dbReference type="NCBI Taxonomy" id="176938"/>
    <lineage>
        <taxon>Eukaryota</taxon>
        <taxon>Metazoa</taxon>
        <taxon>Chordata</taxon>
        <taxon>Craniata</taxon>
        <taxon>Vertebrata</taxon>
        <taxon>Euteleostomi</taxon>
        <taxon>Archelosauria</taxon>
        <taxon>Archosauria</taxon>
        <taxon>Dinosauria</taxon>
        <taxon>Saurischia</taxon>
        <taxon>Theropoda</taxon>
        <taxon>Coelurosauria</taxon>
        <taxon>Aves</taxon>
        <taxon>Neognathae</taxon>
        <taxon>Neoaves</taxon>
        <taxon>Telluraves</taxon>
        <taxon>Coraciimorphae</taxon>
        <taxon>Coraciiformes</taxon>
        <taxon>Cerylidae</taxon>
        <taxon>Chloroceryle</taxon>
    </lineage>
</organism>
<accession>A0A7K9TPS5</accession>
<dbReference type="Proteomes" id="UP000579406">
    <property type="component" value="Unassembled WGS sequence"/>
</dbReference>
<sequence>RGQVQQEPAAETTAGTGTPEGTGIAISCSHPNIQTFEFINFYRQVPGRSPTFITFAHKGSKAVQSPAGRLSVSADRRSSSLWLSRPRRRDTAVYYCALG</sequence>
<evidence type="ECO:0000259" key="2">
    <source>
        <dbReference type="SMART" id="SM00406"/>
    </source>
</evidence>
<dbReference type="Gene3D" id="2.60.40.10">
    <property type="entry name" value="Immunoglobulins"/>
    <property type="match status" value="1"/>
</dbReference>
<dbReference type="SUPFAM" id="SSF48726">
    <property type="entry name" value="Immunoglobulin"/>
    <property type="match status" value="1"/>
</dbReference>
<protein>
    <submittedName>
        <fullName evidence="3">TVA4 protein</fullName>
    </submittedName>
</protein>
<keyword evidence="4" id="KW-1185">Reference proteome</keyword>
<dbReference type="AlphaFoldDB" id="A0A7K9TPS5"/>
<dbReference type="EMBL" id="VWZY01001001">
    <property type="protein sequence ID" value="NXI49571.1"/>
    <property type="molecule type" value="Genomic_DNA"/>
</dbReference>
<name>A0A7K9TPS5_9AVES</name>